<dbReference type="EMBL" id="LGEM01000028">
    <property type="protein sequence ID" value="KUP97414.1"/>
    <property type="molecule type" value="Genomic_DNA"/>
</dbReference>
<dbReference type="Pfam" id="PF06224">
    <property type="entry name" value="AlkZ-like"/>
    <property type="match status" value="1"/>
</dbReference>
<dbReference type="RefSeq" id="WP_068755074.1">
    <property type="nucleotide sequence ID" value="NZ_KQ950181.1"/>
</dbReference>
<reference evidence="2" key="1">
    <citation type="journal article" date="2017" name="Acta Aliment.">
        <title>Plant polysaccharide degrading enzyme system of Thermpbifida cellulosilytica TB100 revealed by de novo genome project data.</title>
        <authorList>
            <person name="Toth A."/>
            <person name="Baka E."/>
            <person name="Luzics S."/>
            <person name="Bata-Vidacs I."/>
            <person name="Nagy I."/>
            <person name="Balint B."/>
            <person name="Herceg R."/>
            <person name="Olasz F."/>
            <person name="Wilk T."/>
            <person name="Nagy T."/>
            <person name="Kriszt B."/>
            <person name="Nagy I."/>
            <person name="Kukolya J."/>
        </authorList>
    </citation>
    <scope>NUCLEOTIDE SEQUENCE [LARGE SCALE GENOMIC DNA]</scope>
    <source>
        <strain evidence="2">TB100</strain>
    </source>
</reference>
<evidence type="ECO:0000313" key="1">
    <source>
        <dbReference type="EMBL" id="KUP97414.1"/>
    </source>
</evidence>
<comment type="caution">
    <text evidence="1">The sequence shown here is derived from an EMBL/GenBank/DDBJ whole genome shotgun (WGS) entry which is preliminary data.</text>
</comment>
<proteinExistence type="predicted"/>
<evidence type="ECO:0000313" key="2">
    <source>
        <dbReference type="Proteomes" id="UP000074382"/>
    </source>
</evidence>
<keyword evidence="2" id="KW-1185">Reference proteome</keyword>
<dbReference type="Proteomes" id="UP000074382">
    <property type="component" value="Unassembled WGS sequence"/>
</dbReference>
<dbReference type="AlphaFoldDB" id="A0A147KJB4"/>
<dbReference type="PANTHER" id="PTHR38479:SF2">
    <property type="entry name" value="WINGED HELIX DNA-BINDING DOMAIN-CONTAINING PROTEIN"/>
    <property type="match status" value="1"/>
</dbReference>
<gene>
    <name evidence="1" type="ORF">AC529_06955</name>
</gene>
<evidence type="ECO:0008006" key="3">
    <source>
        <dbReference type="Google" id="ProtNLM"/>
    </source>
</evidence>
<dbReference type="InterPro" id="IPR009351">
    <property type="entry name" value="AlkZ-like"/>
</dbReference>
<dbReference type="STRING" id="665004.AC529_06955"/>
<dbReference type="PATRIC" id="fig|665004.4.peg.1665"/>
<sequence>MKTTWEQVLAWRLRRQFVDPRGDAAAAGVVGRLCGVQAQVPSAAETAVGVRQRTPDTGGIARGLADGSLLRIWAMRGTLHLLRSSEAAAYLSLIAAARTWTKPVWQRHFGATPQDVAALAEAVGTALEGRALTRDALVGELLADPRFHGMAEQLRSGWGALFKPLAWQGVLCHAPDPGGRTVFARPADLAPHWTGLPDPEEAAPVAIAAYLGAYGPATPEAFDAWLTRGSLRKTLLRRWFADMGDRLVQVDVDGWSAYLLAEHADELASCTPRGSVRLLGAFDQYVLGPGTRDTRILPAEHRDRVSRKGGWISPVVVVDGRICGVWELADGELVVSLFPGAEPLPEEALAAEAAHLARVGGRGEVPQVRTA</sequence>
<organism evidence="1 2">
    <name type="scientific">Thermobifida cellulosilytica TB100</name>
    <dbReference type="NCBI Taxonomy" id="665004"/>
    <lineage>
        <taxon>Bacteria</taxon>
        <taxon>Bacillati</taxon>
        <taxon>Actinomycetota</taxon>
        <taxon>Actinomycetes</taxon>
        <taxon>Streptosporangiales</taxon>
        <taxon>Nocardiopsidaceae</taxon>
        <taxon>Thermobifida</taxon>
    </lineage>
</organism>
<protein>
    <recommendedName>
        <fullName evidence="3">Winged helix DNA-binding domain-containing protein</fullName>
    </recommendedName>
</protein>
<dbReference type="OrthoDB" id="9148135at2"/>
<name>A0A147KJB4_THECS</name>
<accession>A0A147KJB4</accession>
<dbReference type="PANTHER" id="PTHR38479">
    <property type="entry name" value="LMO0824 PROTEIN"/>
    <property type="match status" value="1"/>
</dbReference>